<dbReference type="InterPro" id="IPR015943">
    <property type="entry name" value="WD40/YVTN_repeat-like_dom_sf"/>
</dbReference>
<dbReference type="InterPro" id="IPR051696">
    <property type="entry name" value="DENN_Domain_GEFs"/>
</dbReference>
<accession>A0A401S692</accession>
<comment type="caution">
    <text evidence="6">The sequence shown here is derived from an EMBL/GenBank/DDBJ whole genome shotgun (WGS) entry which is preliminary data.</text>
</comment>
<dbReference type="Pfam" id="PF00400">
    <property type="entry name" value="WD40"/>
    <property type="match status" value="1"/>
</dbReference>
<dbReference type="InterPro" id="IPR037516">
    <property type="entry name" value="Tripartite_DENN"/>
</dbReference>
<proteinExistence type="predicted"/>
<dbReference type="InterPro" id="IPR005112">
    <property type="entry name" value="dDENN_dom"/>
</dbReference>
<evidence type="ECO:0000256" key="3">
    <source>
        <dbReference type="ARBA" id="ARBA00022737"/>
    </source>
</evidence>
<dbReference type="InterPro" id="IPR005113">
    <property type="entry name" value="uDENN_dom"/>
</dbReference>
<dbReference type="OMA" id="CSRDSIM"/>
<dbReference type="GO" id="GO:0031410">
    <property type="term" value="C:cytoplasmic vesicle"/>
    <property type="evidence" value="ECO:0007669"/>
    <property type="project" value="TreeGrafter"/>
</dbReference>
<protein>
    <recommendedName>
        <fullName evidence="5">UDENN domain-containing protein</fullName>
    </recommendedName>
</protein>
<keyword evidence="3" id="KW-0677">Repeat</keyword>
<evidence type="ECO:0000313" key="7">
    <source>
        <dbReference type="Proteomes" id="UP000287033"/>
    </source>
</evidence>
<dbReference type="Gene3D" id="3.30.450.200">
    <property type="match status" value="1"/>
</dbReference>
<dbReference type="InterPro" id="IPR057977">
    <property type="entry name" value="TPR_DENND3"/>
</dbReference>
<dbReference type="OrthoDB" id="6019893at2759"/>
<dbReference type="Pfam" id="PF02141">
    <property type="entry name" value="DENN"/>
    <property type="match status" value="1"/>
</dbReference>
<dbReference type="SMART" id="SM00320">
    <property type="entry name" value="WD40"/>
    <property type="match status" value="4"/>
</dbReference>
<evidence type="ECO:0000256" key="2">
    <source>
        <dbReference type="ARBA" id="ARBA00022658"/>
    </source>
</evidence>
<dbReference type="GO" id="GO:0032483">
    <property type="term" value="P:regulation of Rab protein signal transduction"/>
    <property type="evidence" value="ECO:0007669"/>
    <property type="project" value="TreeGrafter"/>
</dbReference>
<dbReference type="SUPFAM" id="SSF48452">
    <property type="entry name" value="TPR-like"/>
    <property type="match status" value="1"/>
</dbReference>
<dbReference type="SUPFAM" id="SSF50978">
    <property type="entry name" value="WD40 repeat-like"/>
    <property type="match status" value="1"/>
</dbReference>
<reference evidence="6 7" key="1">
    <citation type="journal article" date="2018" name="Nat. Ecol. Evol.">
        <title>Shark genomes provide insights into elasmobranch evolution and the origin of vertebrates.</title>
        <authorList>
            <person name="Hara Y"/>
            <person name="Yamaguchi K"/>
            <person name="Onimaru K"/>
            <person name="Kadota M"/>
            <person name="Koyanagi M"/>
            <person name="Keeley SD"/>
            <person name="Tatsumi K"/>
            <person name="Tanaka K"/>
            <person name="Motone F"/>
            <person name="Kageyama Y"/>
            <person name="Nozu R"/>
            <person name="Adachi N"/>
            <person name="Nishimura O"/>
            <person name="Nakagawa R"/>
            <person name="Tanegashima C"/>
            <person name="Kiyatake I"/>
            <person name="Matsumoto R"/>
            <person name="Murakumo K"/>
            <person name="Nishida K"/>
            <person name="Terakita A"/>
            <person name="Kuratani S"/>
            <person name="Sato K"/>
            <person name="Hyodo S Kuraku.S."/>
        </authorList>
    </citation>
    <scope>NUCLEOTIDE SEQUENCE [LARGE SCALE GENOMIC DNA]</scope>
</reference>
<dbReference type="GO" id="GO:0005085">
    <property type="term" value="F:guanyl-nucleotide exchange factor activity"/>
    <property type="evidence" value="ECO:0007669"/>
    <property type="project" value="UniProtKB-KW"/>
</dbReference>
<dbReference type="Proteomes" id="UP000287033">
    <property type="component" value="Unassembled WGS sequence"/>
</dbReference>
<dbReference type="Pfam" id="PF25570">
    <property type="entry name" value="TPR_DENND3"/>
    <property type="match status" value="1"/>
</dbReference>
<dbReference type="InterPro" id="IPR019734">
    <property type="entry name" value="TPR_rpt"/>
</dbReference>
<name>A0A401S692_CHIPU</name>
<dbReference type="InterPro" id="IPR001194">
    <property type="entry name" value="cDENN_dom"/>
</dbReference>
<dbReference type="SMART" id="SM00028">
    <property type="entry name" value="TPR"/>
    <property type="match status" value="1"/>
</dbReference>
<organism evidence="6 7">
    <name type="scientific">Chiloscyllium punctatum</name>
    <name type="common">Brownbanded bambooshark</name>
    <name type="synonym">Hemiscyllium punctatum</name>
    <dbReference type="NCBI Taxonomy" id="137246"/>
    <lineage>
        <taxon>Eukaryota</taxon>
        <taxon>Metazoa</taxon>
        <taxon>Chordata</taxon>
        <taxon>Craniata</taxon>
        <taxon>Vertebrata</taxon>
        <taxon>Chondrichthyes</taxon>
        <taxon>Elasmobranchii</taxon>
        <taxon>Galeomorphii</taxon>
        <taxon>Galeoidea</taxon>
        <taxon>Orectolobiformes</taxon>
        <taxon>Hemiscylliidae</taxon>
        <taxon>Chiloscyllium</taxon>
    </lineage>
</organism>
<keyword evidence="7" id="KW-1185">Reference proteome</keyword>
<feature type="domain" description="UDENN" evidence="5">
    <location>
        <begin position="54"/>
        <end position="482"/>
    </location>
</feature>
<dbReference type="SMART" id="SM00801">
    <property type="entry name" value="dDENN"/>
    <property type="match status" value="1"/>
</dbReference>
<dbReference type="STRING" id="137246.A0A401S692"/>
<evidence type="ECO:0000256" key="4">
    <source>
        <dbReference type="PROSITE-ProRule" id="PRU00339"/>
    </source>
</evidence>
<dbReference type="SMART" id="SM00799">
    <property type="entry name" value="DENN"/>
    <property type="match status" value="1"/>
</dbReference>
<dbReference type="PROSITE" id="PS00678">
    <property type="entry name" value="WD_REPEATS_1"/>
    <property type="match status" value="1"/>
</dbReference>
<dbReference type="InterPro" id="IPR001680">
    <property type="entry name" value="WD40_rpt"/>
</dbReference>
<feature type="repeat" description="TPR" evidence="4">
    <location>
        <begin position="608"/>
        <end position="641"/>
    </location>
</feature>
<dbReference type="EMBL" id="BEZZ01000103">
    <property type="protein sequence ID" value="GCC25898.1"/>
    <property type="molecule type" value="Genomic_DNA"/>
</dbReference>
<dbReference type="PROSITE" id="PS50211">
    <property type="entry name" value="DENN"/>
    <property type="match status" value="1"/>
</dbReference>
<dbReference type="Gene3D" id="3.40.50.11500">
    <property type="match status" value="1"/>
</dbReference>
<dbReference type="PANTHER" id="PTHR12296:SF21">
    <property type="entry name" value="DENN DOMAIN-CONTAINING PROTEIN 3"/>
    <property type="match status" value="1"/>
</dbReference>
<dbReference type="InterPro" id="IPR036322">
    <property type="entry name" value="WD40_repeat_dom_sf"/>
</dbReference>
<dbReference type="PANTHER" id="PTHR12296">
    <property type="entry name" value="DENN DOMAIN-CONTAINING PROTEIN 4"/>
    <property type="match status" value="1"/>
</dbReference>
<dbReference type="InterPro" id="IPR019775">
    <property type="entry name" value="WD40_repeat_CS"/>
</dbReference>
<dbReference type="Gene3D" id="2.130.10.10">
    <property type="entry name" value="YVTN repeat-like/Quinoprotein amine dehydrogenase"/>
    <property type="match status" value="1"/>
</dbReference>
<gene>
    <name evidence="6" type="ORF">chiPu_0004310</name>
</gene>
<keyword evidence="2" id="KW-0344">Guanine-nucleotide releasing factor</keyword>
<evidence type="ECO:0000313" key="6">
    <source>
        <dbReference type="EMBL" id="GCC25898.1"/>
    </source>
</evidence>
<keyword evidence="4" id="KW-0802">TPR repeat</keyword>
<evidence type="ECO:0000259" key="5">
    <source>
        <dbReference type="PROSITE" id="PS50211"/>
    </source>
</evidence>
<dbReference type="PROSITE" id="PS50005">
    <property type="entry name" value="TPR"/>
    <property type="match status" value="1"/>
</dbReference>
<keyword evidence="1" id="KW-0853">WD repeat</keyword>
<sequence>MLTMIDAVQKDVAQLHTCLSPEVRSAHVPPFITRDIPHCGHIAPSFIRTPRHRSFRRKKDFKHATSGISSTNAGHKEPQTEEISVPNNIDLQGLPQLCFPGELQIETEPKEDHYHFLVFTDVFGARTYGVVVQFYRSIQEGNSFQNGQAHWDAAVQKSRMSLYAPFSICVISKFPYFTAFKDSLSCLTMQVKSCHQVDFDHKVHEFAAKLALVPSPPPGTLHLVFNLKPLQIILPSKEDPKYPTVDLNLHIPFLCFKPECILKILTCFLIEQRIVLLSADWALLTLVAECFILYLHPLQWQHTYVPILSKGMMDFLMAPTAFLMGCHIDYFNNINSEIEGLILVNIDDGTIKSSDLPDIKIDVPEIPLEAAECFIQRTESLQLYYDLELSHLGSSTDISELRMRRREWQQNLNFQIQQISLELMVNIFREVSDFLNYEYRVFNSEEFLKTRTNSDRSFYKKVLETYIFHSFLKARLSGKMDAFSYAELTSCSENDRGKMLASPRRPTMEEMAMKRERNSDFFMIKRLVASMPNLPVDTLHDFSIVHRSTGKNKHENALKKSMKSTRFKLPEFSCPLTYSSVIEWYTEFAILLSKAMSSTGPENSSLLARYYYLRGLAYLMQEKFQEALSDFQNLYKTDRDIFPKELVKKVIGAMSPAQRKHASRKPELKRLISIMLEKEGDMTASDEHVKTFQLPKTHMHQDDFLKRIQESGIVKDVDTILRLFDALTIGHLKQIDPETFKDFYNFWKESETEAQEVNLPLEVIERLDKNECVYKLSSSVKTNYGVGKIALTQKRLFLLIEGRPGYVEIAKFRDILELENISVMFFPLRIPALKIKTTHKEPFIGNLKNERDLWLLIVKEMWAGRKMADKHKDPQYIQQALTNVLLMDAVVGCMQSPRAIYAASRLAYFDRMKNMVLPKTTSETLKHKVNPSAGQTSPQAVNALLYTPGHLVHLEEDENANPILWCALSEGKVVLFNAKTWSIQQHCIQVGNSKLNCMLAVEFSQVWVGSQDSSVYIINAHSMSCNKQLTEHFSDVTDMVLEDKGSKFSQKQVYSCSLDGRVICWDVHTLEIKTNFQLSNCHKLTSIKLHNSMLWCCIGDALLEVKKNGQLLRKVTLQENPKGSYVQFSSFLVFLEENQLVTACADKGEVYIWDLKYLSQPLQKIQLQACNSIICMIRVKNQLWIGGKVSDKMRGKIYVVDTIKCRVEKELVAHVDMVRALCSIEDRYVISGGGKEDGKVAIWNVG</sequence>
<evidence type="ECO:0000256" key="1">
    <source>
        <dbReference type="ARBA" id="ARBA00022574"/>
    </source>
</evidence>
<dbReference type="InterPro" id="IPR043153">
    <property type="entry name" value="DENN_C"/>
</dbReference>
<dbReference type="Pfam" id="PF03456">
    <property type="entry name" value="uDENN"/>
    <property type="match status" value="1"/>
</dbReference>
<dbReference type="InterPro" id="IPR011990">
    <property type="entry name" value="TPR-like_helical_dom_sf"/>
</dbReference>
<dbReference type="AlphaFoldDB" id="A0A401S692"/>